<dbReference type="KEGG" id="cem:LH23_20110"/>
<evidence type="ECO:0000313" key="2">
    <source>
        <dbReference type="Proteomes" id="UP000029516"/>
    </source>
</evidence>
<evidence type="ECO:0000313" key="1">
    <source>
        <dbReference type="EMBL" id="AIR62873.1"/>
    </source>
</evidence>
<dbReference type="EMBL" id="CP009458">
    <property type="protein sequence ID" value="AIR62873.1"/>
    <property type="molecule type" value="Genomic_DNA"/>
</dbReference>
<sequence length="112" mass="12379">MADQRAFEKSGKKAEVDALKNDIRRIEKSRTMGENLLRAGIDNESNLNNSIIIEKLFDSAKELTLENRMSSVVLKGPTGSVRLNAVWTIQPDGTKRLSTVTSQLFDVKGSGK</sequence>
<name>A0AAN0S7A5_9ENTR</name>
<dbReference type="AlphaFoldDB" id="A0AAN0S7A5"/>
<organism evidence="1 2">
    <name type="scientific">Cedecea neteri</name>
    <dbReference type="NCBI Taxonomy" id="158822"/>
    <lineage>
        <taxon>Bacteria</taxon>
        <taxon>Pseudomonadati</taxon>
        <taxon>Pseudomonadota</taxon>
        <taxon>Gammaproteobacteria</taxon>
        <taxon>Enterobacterales</taxon>
        <taxon>Enterobacteriaceae</taxon>
        <taxon>Cedecea</taxon>
    </lineage>
</organism>
<dbReference type="Proteomes" id="UP000029516">
    <property type="component" value="Chromosome"/>
</dbReference>
<accession>A0AAN0S7A5</accession>
<protein>
    <submittedName>
        <fullName evidence="1">Uncharacterized protein</fullName>
    </submittedName>
</protein>
<proteinExistence type="predicted"/>
<gene>
    <name evidence="1" type="ORF">LH23_20110</name>
</gene>
<reference evidence="1 2" key="1">
    <citation type="submission" date="2014-09" db="EMBL/GenBank/DDBJ databases">
        <authorList>
            <person name="Chan K.-G."/>
        </authorList>
    </citation>
    <scope>NUCLEOTIDE SEQUENCE [LARGE SCALE GENOMIC DNA]</scope>
    <source>
        <strain evidence="1 2">M006</strain>
    </source>
</reference>
<dbReference type="RefSeq" id="WP_039294890.1">
    <property type="nucleotide sequence ID" value="NZ_CP009458.1"/>
</dbReference>